<gene>
    <name evidence="3" type="ORF">PFICI_08972</name>
</gene>
<evidence type="ECO:0000313" key="4">
    <source>
        <dbReference type="Proteomes" id="UP000030651"/>
    </source>
</evidence>
<dbReference type="Proteomes" id="UP000030651">
    <property type="component" value="Unassembled WGS sequence"/>
</dbReference>
<organism evidence="3 4">
    <name type="scientific">Pestalotiopsis fici (strain W106-1 / CGMCC3.15140)</name>
    <dbReference type="NCBI Taxonomy" id="1229662"/>
    <lineage>
        <taxon>Eukaryota</taxon>
        <taxon>Fungi</taxon>
        <taxon>Dikarya</taxon>
        <taxon>Ascomycota</taxon>
        <taxon>Pezizomycotina</taxon>
        <taxon>Sordariomycetes</taxon>
        <taxon>Xylariomycetidae</taxon>
        <taxon>Amphisphaeriales</taxon>
        <taxon>Sporocadaceae</taxon>
        <taxon>Pestalotiopsis</taxon>
    </lineage>
</organism>
<keyword evidence="4" id="KW-1185">Reference proteome</keyword>
<proteinExistence type="predicted"/>
<dbReference type="Gene3D" id="3.40.50.300">
    <property type="entry name" value="P-loop containing nucleotide triphosphate hydrolases"/>
    <property type="match status" value="1"/>
</dbReference>
<name>W3WZA7_PESFW</name>
<sequence length="236" mass="26688">MDAEHLRYILVHSSTAKFGLLQTSPKRLSSPLVRYFITDSLFLGMDELFPVKILLLGDAHVGKSTFLARMSKGAGALEGNLDIELLRDMDQPFIFEARNKKGGYRLEFYDTSSPENWRLLEPDMVIICYDISQRLSLINMQRVWIKEVRTTFQSESQLPLLVLGLKRDLRSEQDPNGIIYPQEAYRVAQEMRADKYAECSATTGELFKLAFEEIFSTAMKTKTAAGGQSEGGCVVI</sequence>
<dbReference type="SUPFAM" id="SSF52540">
    <property type="entry name" value="P-loop containing nucleoside triphosphate hydrolases"/>
    <property type="match status" value="1"/>
</dbReference>
<reference evidence="4" key="1">
    <citation type="journal article" date="2015" name="BMC Genomics">
        <title>Genomic and transcriptomic analysis of the endophytic fungus Pestalotiopsis fici reveals its lifestyle and high potential for synthesis of natural products.</title>
        <authorList>
            <person name="Wang X."/>
            <person name="Zhang X."/>
            <person name="Liu L."/>
            <person name="Xiang M."/>
            <person name="Wang W."/>
            <person name="Sun X."/>
            <person name="Che Y."/>
            <person name="Guo L."/>
            <person name="Liu G."/>
            <person name="Guo L."/>
            <person name="Wang C."/>
            <person name="Yin W.B."/>
            <person name="Stadler M."/>
            <person name="Zhang X."/>
            <person name="Liu X."/>
        </authorList>
    </citation>
    <scope>NUCLEOTIDE SEQUENCE [LARGE SCALE GENOMIC DNA]</scope>
    <source>
        <strain evidence="4">W106-1 / CGMCC3.15140</strain>
    </source>
</reference>
<dbReference type="GO" id="GO:0003924">
    <property type="term" value="F:GTPase activity"/>
    <property type="evidence" value="ECO:0007669"/>
    <property type="project" value="InterPro"/>
</dbReference>
<evidence type="ECO:0000313" key="3">
    <source>
        <dbReference type="EMBL" id="ETS79119.1"/>
    </source>
</evidence>
<dbReference type="SMART" id="SM00174">
    <property type="entry name" value="RHO"/>
    <property type="match status" value="1"/>
</dbReference>
<dbReference type="PROSITE" id="PS51419">
    <property type="entry name" value="RAB"/>
    <property type="match status" value="1"/>
</dbReference>
<dbReference type="AlphaFoldDB" id="W3WZA7"/>
<dbReference type="InterPro" id="IPR003578">
    <property type="entry name" value="Small_GTPase_Rho"/>
</dbReference>
<evidence type="ECO:0000256" key="1">
    <source>
        <dbReference type="ARBA" id="ARBA00022741"/>
    </source>
</evidence>
<evidence type="ECO:0008006" key="5">
    <source>
        <dbReference type="Google" id="ProtNLM"/>
    </source>
</evidence>
<dbReference type="eggNOG" id="KOG0393">
    <property type="taxonomic scope" value="Eukaryota"/>
</dbReference>
<dbReference type="Pfam" id="PF00071">
    <property type="entry name" value="Ras"/>
    <property type="match status" value="1"/>
</dbReference>
<dbReference type="PANTHER" id="PTHR24072">
    <property type="entry name" value="RHO FAMILY GTPASE"/>
    <property type="match status" value="1"/>
</dbReference>
<dbReference type="InterPro" id="IPR001806">
    <property type="entry name" value="Small_GTPase"/>
</dbReference>
<dbReference type="KEGG" id="pfy:PFICI_08972"/>
<dbReference type="GO" id="GO:0007264">
    <property type="term" value="P:small GTPase-mediated signal transduction"/>
    <property type="evidence" value="ECO:0007669"/>
    <property type="project" value="InterPro"/>
</dbReference>
<dbReference type="GeneID" id="19273985"/>
<accession>W3WZA7</accession>
<keyword evidence="2" id="KW-0342">GTP-binding</keyword>
<dbReference type="SMART" id="SM00175">
    <property type="entry name" value="RAB"/>
    <property type="match status" value="1"/>
</dbReference>
<protein>
    <recommendedName>
        <fullName evidence="5">P-loop containing nucleoside triphosphate hydrolase protein</fullName>
    </recommendedName>
</protein>
<keyword evidence="1" id="KW-0547">Nucleotide-binding</keyword>
<dbReference type="OrthoDB" id="25896at2759"/>
<dbReference type="STRING" id="1229662.W3WZA7"/>
<dbReference type="EMBL" id="KI912114">
    <property type="protein sequence ID" value="ETS79119.1"/>
    <property type="molecule type" value="Genomic_DNA"/>
</dbReference>
<dbReference type="GO" id="GO:0005525">
    <property type="term" value="F:GTP binding"/>
    <property type="evidence" value="ECO:0007669"/>
    <property type="project" value="UniProtKB-KW"/>
</dbReference>
<dbReference type="HOGENOM" id="CLU_041217_21_4_1"/>
<dbReference type="OMA" id="GERIPVM"/>
<dbReference type="InterPro" id="IPR027417">
    <property type="entry name" value="P-loop_NTPase"/>
</dbReference>
<dbReference type="InParanoid" id="W3WZA7"/>
<dbReference type="RefSeq" id="XP_007835744.1">
    <property type="nucleotide sequence ID" value="XM_007837553.1"/>
</dbReference>
<evidence type="ECO:0000256" key="2">
    <source>
        <dbReference type="ARBA" id="ARBA00023134"/>
    </source>
</evidence>
<dbReference type="PRINTS" id="PR00449">
    <property type="entry name" value="RASTRNSFRMNG"/>
</dbReference>